<dbReference type="EMBL" id="QGKM01000001">
    <property type="protein sequence ID" value="PWR00707.1"/>
    <property type="molecule type" value="Genomic_DNA"/>
</dbReference>
<sequence length="88" mass="9748">MRTTLTIDDALAEALKKKAYETGKSFKQIVNETLLNGLSGGEPQQAKLYQLKTMRMGTVSAGYNLDKALDLADELEDMAIKAKLELRK</sequence>
<accession>A0A317CQA8</accession>
<keyword evidence="2" id="KW-1185">Reference proteome</keyword>
<gene>
    <name evidence="1" type="ORF">DKW60_00415</name>
</gene>
<organism evidence="1 2">
    <name type="scientific">Leucothrix pacifica</name>
    <dbReference type="NCBI Taxonomy" id="1247513"/>
    <lineage>
        <taxon>Bacteria</taxon>
        <taxon>Pseudomonadati</taxon>
        <taxon>Pseudomonadota</taxon>
        <taxon>Gammaproteobacteria</taxon>
        <taxon>Thiotrichales</taxon>
        <taxon>Thiotrichaceae</taxon>
        <taxon>Leucothrix</taxon>
    </lineage>
</organism>
<proteinExistence type="predicted"/>
<dbReference type="AlphaFoldDB" id="A0A317CQA8"/>
<dbReference type="RefSeq" id="WP_109835688.1">
    <property type="nucleotide sequence ID" value="NZ_QGKM01000001.1"/>
</dbReference>
<dbReference type="Proteomes" id="UP000245539">
    <property type="component" value="Unassembled WGS sequence"/>
</dbReference>
<name>A0A317CQA8_9GAMM</name>
<evidence type="ECO:0000313" key="1">
    <source>
        <dbReference type="EMBL" id="PWR00707.1"/>
    </source>
</evidence>
<protein>
    <submittedName>
        <fullName evidence="1">DUF2191 domain-containing protein</fullName>
    </submittedName>
</protein>
<dbReference type="OrthoDB" id="3579062at2"/>
<comment type="caution">
    <text evidence="1">The sequence shown here is derived from an EMBL/GenBank/DDBJ whole genome shotgun (WGS) entry which is preliminary data.</text>
</comment>
<evidence type="ECO:0000313" key="2">
    <source>
        <dbReference type="Proteomes" id="UP000245539"/>
    </source>
</evidence>
<reference evidence="1 2" key="1">
    <citation type="submission" date="2018-05" db="EMBL/GenBank/DDBJ databases">
        <title>Leucothrix arctica sp. nov., isolated from Arctic seawater.</title>
        <authorList>
            <person name="Choi A."/>
            <person name="Baek K."/>
        </authorList>
    </citation>
    <scope>NUCLEOTIDE SEQUENCE [LARGE SCALE GENOMIC DNA]</scope>
    <source>
        <strain evidence="1 2">JCM 18388</strain>
    </source>
</reference>